<gene>
    <name evidence="3" type="primary">GPAT2</name>
</gene>
<dbReference type="GO" id="GO:0031966">
    <property type="term" value="C:mitochondrial membrane"/>
    <property type="evidence" value="ECO:0007669"/>
    <property type="project" value="TreeGrafter"/>
</dbReference>
<dbReference type="Pfam" id="PF19277">
    <property type="entry name" value="GPAT_C"/>
    <property type="match status" value="1"/>
</dbReference>
<dbReference type="GO" id="GO:0019432">
    <property type="term" value="P:triglyceride biosynthetic process"/>
    <property type="evidence" value="ECO:0007669"/>
    <property type="project" value="TreeGrafter"/>
</dbReference>
<proteinExistence type="predicted"/>
<dbReference type="SMART" id="SM00563">
    <property type="entry name" value="PlsC"/>
    <property type="match status" value="1"/>
</dbReference>
<dbReference type="AlphaFoldDB" id="A0A3Q0H980"/>
<accession>A0A3Q0H980</accession>
<dbReference type="Pfam" id="PF01553">
    <property type="entry name" value="Acyltransferase"/>
    <property type="match status" value="1"/>
</dbReference>
<sequence>MALTPKGYATHSLQAEEKLNSKRKEKAWLPVIGMKLEISTPFLGVHRPFVGRCCQICTPRSWESLFHKHLLSLGFHNAIRVTEEDTRYRGWLVRRLCHFLAISNWKIPSSSPGDFEKKICHSKRVQDVMLQQVPQARGDSPILSQSPAGWRSEVLQVLSQVQAPISLLLVRLCSWALLKVLTRLFHNVLLHKGQVEMVRKAAQVPDVPLVFLSTHKSCLDGLLLPFLLFSQGLGVPRVTWEYQAFTPPLRALLSQLGGIFLPLEAEHVADRNQGALSRAVLTSYAEELLKSRQHLLIFLEKPFSSAPHLSAPGWDWLALVLGAFQAGAVPDVLLVPVGISYDMAPDVCFGSQASSARPLSFWSCLLPICRALGQGFGCVRVDFAQPFSLQEYVANNCSRQSCIRKSLEELLLPVVFGKRTSLMDCEKSEEGLLGLRAAVALKAEEQILVGRLGLHSLTAGVSCSAVTAVGIMSALLLHKHREGVFLSRLMSDFAWLTEEILLHQRDVAFSGQLRALVLHSLTLLRGCVSLHQLSLGDVLVAPQATEPAMRQLSLHGAALLPIFMAEAVGACAINALLVEMLPFLGPTALPADIILSQQELQEKTLVLVQLLPRDFLLLQPCQPAFCYCQDVLDKLIQCGLLVAEEASSERPACDTSRRRFSGELMWKETGEFSDDSDYDEDSGKRCFKISQLDNCFDFFLFLCSLLSPVLRTYERAAAFLAESCCPQPEPAYTEKLQGILLRKAREDGSFEGESVPLGAAWLDAKPPSDEGPETGHQTPECVNRSMAVSSVRTFKELGVLQELPTPAGPKLYLSESFSLRENQESLKKFIQQFIYC</sequence>
<dbReference type="GO" id="GO:0034587">
    <property type="term" value="P:piRNA processing"/>
    <property type="evidence" value="ECO:0007669"/>
    <property type="project" value="TreeGrafter"/>
</dbReference>
<protein>
    <submittedName>
        <fullName evidence="3">Glycerol-3-phosphate acyltransferase 2, mitochondrial isoform X1</fullName>
    </submittedName>
</protein>
<keyword evidence="3" id="KW-0808">Transferase</keyword>
<dbReference type="Proteomes" id="UP000189705">
    <property type="component" value="Unplaced"/>
</dbReference>
<dbReference type="GO" id="GO:0006072">
    <property type="term" value="P:glycerol-3-phosphate metabolic process"/>
    <property type="evidence" value="ECO:0007669"/>
    <property type="project" value="TreeGrafter"/>
</dbReference>
<dbReference type="PANTHER" id="PTHR12563:SF15">
    <property type="entry name" value="GLYCEROL-3-PHOSPHATE ACYLTRANSFERASE 2, MITOCHONDRIAL"/>
    <property type="match status" value="1"/>
</dbReference>
<evidence type="ECO:0000313" key="3">
    <source>
        <dbReference type="RefSeq" id="XP_025068619.1"/>
    </source>
</evidence>
<dbReference type="GO" id="GO:0006631">
    <property type="term" value="P:fatty acid metabolic process"/>
    <property type="evidence" value="ECO:0007669"/>
    <property type="project" value="TreeGrafter"/>
</dbReference>
<name>A0A3Q0H980_ALLSI</name>
<evidence type="ECO:0000313" key="2">
    <source>
        <dbReference type="Proteomes" id="UP000189705"/>
    </source>
</evidence>
<dbReference type="InParanoid" id="A0A3Q0H980"/>
<evidence type="ECO:0000259" key="1">
    <source>
        <dbReference type="SMART" id="SM00563"/>
    </source>
</evidence>
<dbReference type="RefSeq" id="XP_025068619.1">
    <property type="nucleotide sequence ID" value="XM_025212834.1"/>
</dbReference>
<dbReference type="GO" id="GO:0008654">
    <property type="term" value="P:phospholipid biosynthetic process"/>
    <property type="evidence" value="ECO:0007669"/>
    <property type="project" value="TreeGrafter"/>
</dbReference>
<dbReference type="InterPro" id="IPR022284">
    <property type="entry name" value="GPAT/DHAPAT"/>
</dbReference>
<keyword evidence="2" id="KW-1185">Reference proteome</keyword>
<feature type="domain" description="Phospholipid/glycerol acyltransferase" evidence="1">
    <location>
        <begin position="209"/>
        <end position="342"/>
    </location>
</feature>
<organism evidence="2 3">
    <name type="scientific">Alligator sinensis</name>
    <name type="common">Chinese alligator</name>
    <dbReference type="NCBI Taxonomy" id="38654"/>
    <lineage>
        <taxon>Eukaryota</taxon>
        <taxon>Metazoa</taxon>
        <taxon>Chordata</taxon>
        <taxon>Craniata</taxon>
        <taxon>Vertebrata</taxon>
        <taxon>Euteleostomi</taxon>
        <taxon>Archelosauria</taxon>
        <taxon>Archosauria</taxon>
        <taxon>Crocodylia</taxon>
        <taxon>Alligatoridae</taxon>
        <taxon>Alligatorinae</taxon>
        <taxon>Alligator</taxon>
    </lineage>
</organism>
<reference evidence="3" key="1">
    <citation type="submission" date="2025-08" db="UniProtKB">
        <authorList>
            <consortium name="RefSeq"/>
        </authorList>
    </citation>
    <scope>IDENTIFICATION</scope>
</reference>
<dbReference type="InterPro" id="IPR002123">
    <property type="entry name" value="Plipid/glycerol_acylTrfase"/>
</dbReference>
<keyword evidence="3" id="KW-0012">Acyltransferase</keyword>
<dbReference type="InterPro" id="IPR045520">
    <property type="entry name" value="GPAT/DHAPAT_C"/>
</dbReference>
<dbReference type="CTD" id="150763"/>
<dbReference type="GO" id="GO:0004366">
    <property type="term" value="F:glycerol-3-phosphate O-acyltransferase activity"/>
    <property type="evidence" value="ECO:0007669"/>
    <property type="project" value="TreeGrafter"/>
</dbReference>
<dbReference type="GeneID" id="102368638"/>
<dbReference type="PANTHER" id="PTHR12563">
    <property type="entry name" value="GLYCEROL-3-PHOSPHATE ACYLTRANSFERASE"/>
    <property type="match status" value="1"/>
</dbReference>
<dbReference type="STRING" id="38654.A0A3Q0H980"/>